<organism evidence="1 2">
    <name type="scientific">Eucalyptus globulus</name>
    <name type="common">Tasmanian blue gum</name>
    <dbReference type="NCBI Taxonomy" id="34317"/>
    <lineage>
        <taxon>Eukaryota</taxon>
        <taxon>Viridiplantae</taxon>
        <taxon>Streptophyta</taxon>
        <taxon>Embryophyta</taxon>
        <taxon>Tracheophyta</taxon>
        <taxon>Spermatophyta</taxon>
        <taxon>Magnoliopsida</taxon>
        <taxon>eudicotyledons</taxon>
        <taxon>Gunneridae</taxon>
        <taxon>Pentapetalae</taxon>
        <taxon>rosids</taxon>
        <taxon>malvids</taxon>
        <taxon>Myrtales</taxon>
        <taxon>Myrtaceae</taxon>
        <taxon>Myrtoideae</taxon>
        <taxon>Eucalypteae</taxon>
        <taxon>Eucalyptus</taxon>
    </lineage>
</organism>
<protein>
    <submittedName>
        <fullName evidence="1">Uncharacterized protein</fullName>
    </submittedName>
</protein>
<reference evidence="1 2" key="1">
    <citation type="submission" date="2024-11" db="EMBL/GenBank/DDBJ databases">
        <title>Chromosome-level genome assembly of Eucalyptus globulus Labill. provides insights into its genome evolution.</title>
        <authorList>
            <person name="Li X."/>
        </authorList>
    </citation>
    <scope>NUCLEOTIDE SEQUENCE [LARGE SCALE GENOMIC DNA]</scope>
    <source>
        <strain evidence="1">CL2024</strain>
        <tissue evidence="1">Fresh tender leaves</tissue>
    </source>
</reference>
<proteinExistence type="predicted"/>
<gene>
    <name evidence="1" type="ORF">ACJRO7_010001</name>
</gene>
<accession>A0ABD3LAL9</accession>
<comment type="caution">
    <text evidence="1">The sequence shown here is derived from an EMBL/GenBank/DDBJ whole genome shotgun (WGS) entry which is preliminary data.</text>
</comment>
<dbReference type="AlphaFoldDB" id="A0ABD3LAL9"/>
<keyword evidence="2" id="KW-1185">Reference proteome</keyword>
<name>A0ABD3LAL9_EUCGL</name>
<evidence type="ECO:0000313" key="2">
    <source>
        <dbReference type="Proteomes" id="UP001634007"/>
    </source>
</evidence>
<sequence length="83" mass="9417">MKKRREVPETGKCEDSSAGWEKFRGSEVPKIKRILKWPPKIATSDKKPLKRILDAYMLERQCALPDTIVSMNNAGSLQANCAR</sequence>
<dbReference type="EMBL" id="JBJKBG010000002">
    <property type="protein sequence ID" value="KAL3748848.1"/>
    <property type="molecule type" value="Genomic_DNA"/>
</dbReference>
<dbReference type="Proteomes" id="UP001634007">
    <property type="component" value="Unassembled WGS sequence"/>
</dbReference>
<evidence type="ECO:0000313" key="1">
    <source>
        <dbReference type="EMBL" id="KAL3748848.1"/>
    </source>
</evidence>